<comment type="caution">
    <text evidence="1">The sequence shown here is derived from an EMBL/GenBank/DDBJ whole genome shotgun (WGS) entry which is preliminary data.</text>
</comment>
<dbReference type="EMBL" id="LAZR01002114">
    <property type="protein sequence ID" value="KKN34298.1"/>
    <property type="molecule type" value="Genomic_DNA"/>
</dbReference>
<reference evidence="1" key="1">
    <citation type="journal article" date="2015" name="Nature">
        <title>Complex archaea that bridge the gap between prokaryotes and eukaryotes.</title>
        <authorList>
            <person name="Spang A."/>
            <person name="Saw J.H."/>
            <person name="Jorgensen S.L."/>
            <person name="Zaremba-Niedzwiedzka K."/>
            <person name="Martijn J."/>
            <person name="Lind A.E."/>
            <person name="van Eijk R."/>
            <person name="Schleper C."/>
            <person name="Guy L."/>
            <person name="Ettema T.J."/>
        </authorList>
    </citation>
    <scope>NUCLEOTIDE SEQUENCE</scope>
</reference>
<protein>
    <submittedName>
        <fullName evidence="1">Uncharacterized protein</fullName>
    </submittedName>
</protein>
<organism evidence="1">
    <name type="scientific">marine sediment metagenome</name>
    <dbReference type="NCBI Taxonomy" id="412755"/>
    <lineage>
        <taxon>unclassified sequences</taxon>
        <taxon>metagenomes</taxon>
        <taxon>ecological metagenomes</taxon>
    </lineage>
</organism>
<sequence length="90" mass="10779">MEVNNIDTPIYKKKKKLCAVKNPSKRSNQPWFYNIFLGNISKNKPKRNYIEKVNWIMELTDDEIKLLRKKTCNIIEIEKYIKKSDVDTND</sequence>
<evidence type="ECO:0000313" key="1">
    <source>
        <dbReference type="EMBL" id="KKN34298.1"/>
    </source>
</evidence>
<name>A0A0F9SYP0_9ZZZZ</name>
<gene>
    <name evidence="1" type="ORF">LCGC14_0794950</name>
</gene>
<dbReference type="AlphaFoldDB" id="A0A0F9SYP0"/>
<accession>A0A0F9SYP0</accession>
<proteinExistence type="predicted"/>